<dbReference type="AlphaFoldDB" id="A0A7H0VEA9"/>
<dbReference type="RefSeq" id="WP_210758590.1">
    <property type="nucleotide sequence ID" value="NZ_CP060139.1"/>
</dbReference>
<protein>
    <submittedName>
        <fullName evidence="1">Uncharacterized protein</fullName>
    </submittedName>
</protein>
<evidence type="ECO:0000313" key="1">
    <source>
        <dbReference type="EMBL" id="QNR24057.1"/>
    </source>
</evidence>
<reference evidence="1 2" key="1">
    <citation type="submission" date="2020-08" db="EMBL/GenBank/DDBJ databases">
        <title>Croceimicrobium hydrocarbonivorans gen. nov., sp. nov., a novel marine bacterium isolated from a bacterial consortium that degrades polyethylene terephthalate.</title>
        <authorList>
            <person name="Liu R."/>
        </authorList>
    </citation>
    <scope>NUCLEOTIDE SEQUENCE [LARGE SCALE GENOMIC DNA]</scope>
    <source>
        <strain evidence="1 2">A20-9</strain>
    </source>
</reference>
<evidence type="ECO:0000313" key="2">
    <source>
        <dbReference type="Proteomes" id="UP000516305"/>
    </source>
</evidence>
<organism evidence="1 2">
    <name type="scientific">Croceimicrobium hydrocarbonivorans</name>
    <dbReference type="NCBI Taxonomy" id="2761580"/>
    <lineage>
        <taxon>Bacteria</taxon>
        <taxon>Pseudomonadati</taxon>
        <taxon>Bacteroidota</taxon>
        <taxon>Flavobacteriia</taxon>
        <taxon>Flavobacteriales</taxon>
        <taxon>Owenweeksiaceae</taxon>
        <taxon>Croceimicrobium</taxon>
    </lineage>
</organism>
<accession>A0A7H0VEA9</accession>
<gene>
    <name evidence="1" type="ORF">H4K34_17050</name>
</gene>
<keyword evidence="2" id="KW-1185">Reference proteome</keyword>
<dbReference type="KEGG" id="chyd:H4K34_17050"/>
<sequence length="204" mass="23320">MKKAQHHRTLILEWANQISLDEVLERGRDLLFNYYMTEEEAVFSASSMSRVFDYRESIKRQYPEFISTGLGLQFMELLEAIDLLWQETQAPVAELVKAGKFQLNKVNGAATYANFCENAREMPDLFEATKFLVDEYLNVEILMVLMDGYLIQAGHYPHDYAEKAIQQLRAFAARGKAIGFWRGHSEGKSDILKNLNIASDAIPG</sequence>
<dbReference type="Proteomes" id="UP000516305">
    <property type="component" value="Chromosome"/>
</dbReference>
<name>A0A7H0VEA9_9FLAO</name>
<proteinExistence type="predicted"/>
<dbReference type="EMBL" id="CP060139">
    <property type="protein sequence ID" value="QNR24057.1"/>
    <property type="molecule type" value="Genomic_DNA"/>
</dbReference>